<protein>
    <submittedName>
        <fullName evidence="1">Uncharacterized protein</fullName>
    </submittedName>
</protein>
<organism evidence="1">
    <name type="scientific">Trichophyton rubrum CBS 288.86</name>
    <dbReference type="NCBI Taxonomy" id="1215330"/>
    <lineage>
        <taxon>Eukaryota</taxon>
        <taxon>Fungi</taxon>
        <taxon>Dikarya</taxon>
        <taxon>Ascomycota</taxon>
        <taxon>Pezizomycotina</taxon>
        <taxon>Eurotiomycetes</taxon>
        <taxon>Eurotiomycetidae</taxon>
        <taxon>Onygenales</taxon>
        <taxon>Arthrodermataceae</taxon>
        <taxon>Trichophyton</taxon>
    </lineage>
</organism>
<dbReference type="HOGENOM" id="CLU_1760099_0_0_1"/>
<dbReference type="Proteomes" id="UP000023758">
    <property type="component" value="Unassembled WGS sequence"/>
</dbReference>
<reference evidence="1" key="1">
    <citation type="submission" date="2014-02" db="EMBL/GenBank/DDBJ databases">
        <title>The Genome Sequence of Trichophyton rubrum (morphotype fischeri) CBS 288.86.</title>
        <authorList>
            <consortium name="The Broad Institute Genomics Platform"/>
            <person name="Cuomo C.A."/>
            <person name="White T.C."/>
            <person name="Graser Y."/>
            <person name="Martinez-Rossi N."/>
            <person name="Heitman J."/>
            <person name="Young S.K."/>
            <person name="Zeng Q."/>
            <person name="Gargeya S."/>
            <person name="Abouelleil A."/>
            <person name="Alvarado L."/>
            <person name="Chapman S.B."/>
            <person name="Gainer-Dewar J."/>
            <person name="Goldberg J."/>
            <person name="Griggs A."/>
            <person name="Gujja S."/>
            <person name="Hansen M."/>
            <person name="Howarth C."/>
            <person name="Imamovic A."/>
            <person name="Larimer J."/>
            <person name="Martinez D."/>
            <person name="Murphy C."/>
            <person name="Pearson M.D."/>
            <person name="Persinoti G."/>
            <person name="Poon T."/>
            <person name="Priest M."/>
            <person name="Roberts A.D."/>
            <person name="Saif S."/>
            <person name="Shea T.D."/>
            <person name="Sykes S.N."/>
            <person name="Wortman J."/>
            <person name="Nusbaum C."/>
            <person name="Birren B."/>
        </authorList>
    </citation>
    <scope>NUCLEOTIDE SEQUENCE [LARGE SCALE GENOMIC DNA]</scope>
    <source>
        <strain evidence="1">CBS 288.86</strain>
    </source>
</reference>
<name>A0A022VZX3_TRIRU</name>
<accession>A0A022VZX3</accession>
<dbReference type="AlphaFoldDB" id="A0A022VZX3"/>
<sequence>MPYIVTVIPRIYDKVLLEHQSLVTSGAVPSFLMDAGSISGLKGTVWTPQPLAIGLLGEPTSRFMPLLILFFSVQTPINQSCAPIVCIFSNYQVAEAGVFYCWFSDGELTIMSLEPGEGERLQSLFHPCLESYWLQISTSSSLTGSRAS</sequence>
<proteinExistence type="predicted"/>
<dbReference type="EMBL" id="KK207865">
    <property type="protein sequence ID" value="EZF51680.1"/>
    <property type="molecule type" value="Genomic_DNA"/>
</dbReference>
<evidence type="ECO:0000313" key="1">
    <source>
        <dbReference type="EMBL" id="EZF51680.1"/>
    </source>
</evidence>
<gene>
    <name evidence="1" type="ORF">H103_05171</name>
</gene>